<dbReference type="EMBL" id="QMQX01000051">
    <property type="protein sequence ID" value="RLE52490.1"/>
    <property type="molecule type" value="Genomic_DNA"/>
</dbReference>
<comment type="caution">
    <text evidence="1">The sequence shown here is derived from an EMBL/GenBank/DDBJ whole genome shotgun (WGS) entry which is preliminary data.</text>
</comment>
<dbReference type="Proteomes" id="UP000272051">
    <property type="component" value="Unassembled WGS sequence"/>
</dbReference>
<proteinExistence type="predicted"/>
<name>A0A497F0P3_9CREN</name>
<evidence type="ECO:0000313" key="1">
    <source>
        <dbReference type="EMBL" id="RLE52490.1"/>
    </source>
</evidence>
<reference evidence="1 2" key="1">
    <citation type="submission" date="2018-06" db="EMBL/GenBank/DDBJ databases">
        <title>Extensive metabolic versatility and redundancy in microbially diverse, dynamic hydrothermal sediments.</title>
        <authorList>
            <person name="Dombrowski N."/>
            <person name="Teske A."/>
            <person name="Baker B.J."/>
        </authorList>
    </citation>
    <scope>NUCLEOTIDE SEQUENCE [LARGE SCALE GENOMIC DNA]</scope>
    <source>
        <strain evidence="1">B34_G17</strain>
    </source>
</reference>
<organism evidence="1 2">
    <name type="scientific">Thermoproteota archaeon</name>
    <dbReference type="NCBI Taxonomy" id="2056631"/>
    <lineage>
        <taxon>Archaea</taxon>
        <taxon>Thermoproteota</taxon>
    </lineage>
</organism>
<protein>
    <submittedName>
        <fullName evidence="1">Uncharacterized protein</fullName>
    </submittedName>
</protein>
<gene>
    <name evidence="1" type="ORF">DRJ33_03690</name>
</gene>
<accession>A0A497F0P3</accession>
<dbReference type="AlphaFoldDB" id="A0A497F0P3"/>
<evidence type="ECO:0000313" key="2">
    <source>
        <dbReference type="Proteomes" id="UP000272051"/>
    </source>
</evidence>
<sequence>MSTTTITVSRETKELLESLRGNMTWDEFLKKLALELKREKARRATESLRSTAFKRDISEDESRLRLGLH</sequence>